<organism evidence="1 2">
    <name type="scientific">Ixodes persulcatus</name>
    <name type="common">Taiga tick</name>
    <dbReference type="NCBI Taxonomy" id="34615"/>
    <lineage>
        <taxon>Eukaryota</taxon>
        <taxon>Metazoa</taxon>
        <taxon>Ecdysozoa</taxon>
        <taxon>Arthropoda</taxon>
        <taxon>Chelicerata</taxon>
        <taxon>Arachnida</taxon>
        <taxon>Acari</taxon>
        <taxon>Parasitiformes</taxon>
        <taxon>Ixodida</taxon>
        <taxon>Ixodoidea</taxon>
        <taxon>Ixodidae</taxon>
        <taxon>Ixodinae</taxon>
        <taxon>Ixodes</taxon>
    </lineage>
</organism>
<sequence>VRPRIGLRPVIISTPAPGYTTLEISHPATSVQCGPATGRPNTTELLLAYVKLVSTQCLVCLACLLLLAFLFHRALCPLRSAAMSLTCGACLKPISPDGRLMTCSTCAQNYHLGKVCSGIADSTFATMNLEKKEKWRCRACRSKGNNSTLDGANESSDVFSQSDSPTLTGQIFEINRKLDSLLSLKTSVDLLMELPGKVNELLLLKPSIELMKASVEEVQTSIAFLAQKYDSLLEATSVHEKEIKGIHSEMEALRVTVSEQANTIQALQSEINETEQQSRLSTMEIQGMQVATGEALAPILVGLADKLGLKGHLPSDVLSTQRIPAKRDQNPIILVKFASVSIKDRWMQARGKLRLLASEGTPGK</sequence>
<comment type="caution">
    <text evidence="1">The sequence shown here is derived from an EMBL/GenBank/DDBJ whole genome shotgun (WGS) entry which is preliminary data.</text>
</comment>
<dbReference type="EMBL" id="JABSTQ010007938">
    <property type="protein sequence ID" value="KAG0435076.1"/>
    <property type="molecule type" value="Genomic_DNA"/>
</dbReference>
<evidence type="ECO:0000313" key="1">
    <source>
        <dbReference type="EMBL" id="KAG0435076.1"/>
    </source>
</evidence>
<feature type="non-terminal residue" evidence="1">
    <location>
        <position position="1"/>
    </location>
</feature>
<dbReference type="Proteomes" id="UP000805193">
    <property type="component" value="Unassembled WGS sequence"/>
</dbReference>
<reference evidence="1 2" key="1">
    <citation type="journal article" date="2020" name="Cell">
        <title>Large-Scale Comparative Analyses of Tick Genomes Elucidate Their Genetic Diversity and Vector Capacities.</title>
        <authorList>
            <consortium name="Tick Genome and Microbiome Consortium (TIGMIC)"/>
            <person name="Jia N."/>
            <person name="Wang J."/>
            <person name="Shi W."/>
            <person name="Du L."/>
            <person name="Sun Y."/>
            <person name="Zhan W."/>
            <person name="Jiang J.F."/>
            <person name="Wang Q."/>
            <person name="Zhang B."/>
            <person name="Ji P."/>
            <person name="Bell-Sakyi L."/>
            <person name="Cui X.M."/>
            <person name="Yuan T.T."/>
            <person name="Jiang B.G."/>
            <person name="Yang W.F."/>
            <person name="Lam T.T."/>
            <person name="Chang Q.C."/>
            <person name="Ding S.J."/>
            <person name="Wang X.J."/>
            <person name="Zhu J.G."/>
            <person name="Ruan X.D."/>
            <person name="Zhao L."/>
            <person name="Wei J.T."/>
            <person name="Ye R.Z."/>
            <person name="Que T.C."/>
            <person name="Du C.H."/>
            <person name="Zhou Y.H."/>
            <person name="Cheng J.X."/>
            <person name="Dai P.F."/>
            <person name="Guo W.B."/>
            <person name="Han X.H."/>
            <person name="Huang E.J."/>
            <person name="Li L.F."/>
            <person name="Wei W."/>
            <person name="Gao Y.C."/>
            <person name="Liu J.Z."/>
            <person name="Shao H.Z."/>
            <person name="Wang X."/>
            <person name="Wang C.C."/>
            <person name="Yang T.C."/>
            <person name="Huo Q.B."/>
            <person name="Li W."/>
            <person name="Chen H.Y."/>
            <person name="Chen S.E."/>
            <person name="Zhou L.G."/>
            <person name="Ni X.B."/>
            <person name="Tian J.H."/>
            <person name="Sheng Y."/>
            <person name="Liu T."/>
            <person name="Pan Y.S."/>
            <person name="Xia L.Y."/>
            <person name="Li J."/>
            <person name="Zhao F."/>
            <person name="Cao W.C."/>
        </authorList>
    </citation>
    <scope>NUCLEOTIDE SEQUENCE [LARGE SCALE GENOMIC DNA]</scope>
    <source>
        <strain evidence="1">Iper-2018</strain>
    </source>
</reference>
<keyword evidence="2" id="KW-1185">Reference proteome</keyword>
<protein>
    <submittedName>
        <fullName evidence="1">Uncharacterized protein</fullName>
    </submittedName>
</protein>
<feature type="non-terminal residue" evidence="1">
    <location>
        <position position="364"/>
    </location>
</feature>
<proteinExistence type="predicted"/>
<gene>
    <name evidence="1" type="ORF">HPB47_018694</name>
</gene>
<accession>A0AC60QNK9</accession>
<name>A0AC60QNK9_IXOPE</name>
<evidence type="ECO:0000313" key="2">
    <source>
        <dbReference type="Proteomes" id="UP000805193"/>
    </source>
</evidence>